<dbReference type="AlphaFoldDB" id="A0A511Z145"/>
<keyword evidence="2" id="KW-0472">Membrane</keyword>
<proteinExistence type="predicted"/>
<evidence type="ECO:0000256" key="2">
    <source>
        <dbReference type="SAM" id="Phobius"/>
    </source>
</evidence>
<feature type="transmembrane region" description="Helical" evidence="2">
    <location>
        <begin position="132"/>
        <end position="156"/>
    </location>
</feature>
<gene>
    <name evidence="3" type="ORF">AFE02nite_28960</name>
</gene>
<dbReference type="RefSeq" id="WP_146819880.1">
    <property type="nucleotide sequence ID" value="NZ_BJYK01000009.1"/>
</dbReference>
<evidence type="ECO:0000256" key="1">
    <source>
        <dbReference type="SAM" id="MobiDB-lite"/>
    </source>
</evidence>
<feature type="transmembrane region" description="Helical" evidence="2">
    <location>
        <begin position="69"/>
        <end position="89"/>
    </location>
</feature>
<sequence>MTAAPPAPATPPAAASPAPSKRRSARPSPAARRFGYALAALVNVAFWVVLHVWPGWQEASFLTAETTDVLPWVDAQIAVTIAANAVWLVADPRWLRALGEAVTAAVGLAAVARILSVFPFSFDDDGVPWDQLVRVALVVALVGTAIGVLANVVTFVRALRADDARPA</sequence>
<reference evidence="3 4" key="1">
    <citation type="submission" date="2019-07" db="EMBL/GenBank/DDBJ databases">
        <title>Whole genome shotgun sequence of Actinotalea fermentans NBRC 105374.</title>
        <authorList>
            <person name="Hosoyama A."/>
            <person name="Uohara A."/>
            <person name="Ohji S."/>
            <person name="Ichikawa N."/>
        </authorList>
    </citation>
    <scope>NUCLEOTIDE SEQUENCE [LARGE SCALE GENOMIC DNA]</scope>
    <source>
        <strain evidence="3 4">NBRC 105374</strain>
    </source>
</reference>
<evidence type="ECO:0000313" key="3">
    <source>
        <dbReference type="EMBL" id="GEN81162.1"/>
    </source>
</evidence>
<feature type="compositionally biased region" description="Pro residues" evidence="1">
    <location>
        <begin position="1"/>
        <end position="11"/>
    </location>
</feature>
<keyword evidence="2" id="KW-0812">Transmembrane</keyword>
<organism evidence="3 4">
    <name type="scientific">Actinotalea fermentans</name>
    <dbReference type="NCBI Taxonomy" id="43671"/>
    <lineage>
        <taxon>Bacteria</taxon>
        <taxon>Bacillati</taxon>
        <taxon>Actinomycetota</taxon>
        <taxon>Actinomycetes</taxon>
        <taxon>Micrococcales</taxon>
        <taxon>Cellulomonadaceae</taxon>
        <taxon>Actinotalea</taxon>
    </lineage>
</organism>
<accession>A0A511Z145</accession>
<keyword evidence="4" id="KW-1185">Reference proteome</keyword>
<dbReference type="OrthoDB" id="3789019at2"/>
<comment type="caution">
    <text evidence="3">The sequence shown here is derived from an EMBL/GenBank/DDBJ whole genome shotgun (WGS) entry which is preliminary data.</text>
</comment>
<dbReference type="EMBL" id="BJYK01000009">
    <property type="protein sequence ID" value="GEN81162.1"/>
    <property type="molecule type" value="Genomic_DNA"/>
</dbReference>
<dbReference type="Proteomes" id="UP000321484">
    <property type="component" value="Unassembled WGS sequence"/>
</dbReference>
<protein>
    <submittedName>
        <fullName evidence="3">Uncharacterized protein</fullName>
    </submittedName>
</protein>
<feature type="transmembrane region" description="Helical" evidence="2">
    <location>
        <begin position="101"/>
        <end position="120"/>
    </location>
</feature>
<evidence type="ECO:0000313" key="4">
    <source>
        <dbReference type="Proteomes" id="UP000321484"/>
    </source>
</evidence>
<feature type="transmembrane region" description="Helical" evidence="2">
    <location>
        <begin position="30"/>
        <end position="49"/>
    </location>
</feature>
<feature type="region of interest" description="Disordered" evidence="1">
    <location>
        <begin position="1"/>
        <end position="26"/>
    </location>
</feature>
<keyword evidence="2" id="KW-1133">Transmembrane helix</keyword>
<name>A0A511Z145_9CELL</name>